<evidence type="ECO:0000256" key="7">
    <source>
        <dbReference type="SAM" id="SignalP"/>
    </source>
</evidence>
<keyword evidence="7" id="KW-0732">Signal</keyword>
<dbReference type="RefSeq" id="XP_017663264.1">
    <property type="nucleotide sequence ID" value="XM_017807775.1"/>
</dbReference>
<feature type="domain" description="DNA/RNA non-specific endonuclease/pyrophosphatase/phosphodiesterase" evidence="9">
    <location>
        <begin position="58"/>
        <end position="270"/>
    </location>
</feature>
<dbReference type="GO" id="GO:0046872">
    <property type="term" value="F:metal ion binding"/>
    <property type="evidence" value="ECO:0007669"/>
    <property type="project" value="UniProtKB-KW"/>
</dbReference>
<evidence type="ECO:0000313" key="10">
    <source>
        <dbReference type="Proteomes" id="UP000504624"/>
    </source>
</evidence>
<evidence type="ECO:0000313" key="12">
    <source>
        <dbReference type="RefSeq" id="XP_017663264.1"/>
    </source>
</evidence>
<dbReference type="InterPro" id="IPR018524">
    <property type="entry name" value="DNA/RNA_endonuclease_AS"/>
</dbReference>
<evidence type="ECO:0000256" key="5">
    <source>
        <dbReference type="ARBA" id="ARBA00022759"/>
    </source>
</evidence>
<feature type="signal peptide" evidence="7">
    <location>
        <begin position="1"/>
        <end position="20"/>
    </location>
</feature>
<keyword evidence="6" id="KW-0460">Magnesium</keyword>
<dbReference type="OrthoDB" id="69221at2759"/>
<dbReference type="PANTHER" id="PTHR21472:SF26">
    <property type="entry name" value="ENDONUCLEASE DOMAIN CONTAINING 1"/>
    <property type="match status" value="1"/>
</dbReference>
<dbReference type="InterPro" id="IPR044929">
    <property type="entry name" value="DNA/RNA_non-sp_Endonuclease_sf"/>
</dbReference>
<keyword evidence="5" id="KW-0378">Hydrolase</keyword>
<dbReference type="InterPro" id="IPR039015">
    <property type="entry name" value="ENDOD1"/>
</dbReference>
<evidence type="ECO:0000256" key="3">
    <source>
        <dbReference type="ARBA" id="ARBA00022722"/>
    </source>
</evidence>
<evidence type="ECO:0000256" key="4">
    <source>
        <dbReference type="ARBA" id="ARBA00022723"/>
    </source>
</evidence>
<dbReference type="SUPFAM" id="SSF54060">
    <property type="entry name" value="His-Me finger endonucleases"/>
    <property type="match status" value="1"/>
</dbReference>
<evidence type="ECO:0000259" key="9">
    <source>
        <dbReference type="SMART" id="SM00892"/>
    </source>
</evidence>
<dbReference type="SMART" id="SM00477">
    <property type="entry name" value="NUC"/>
    <property type="match status" value="1"/>
</dbReference>
<reference evidence="11 12" key="1">
    <citation type="submission" date="2025-04" db="UniProtKB">
        <authorList>
            <consortium name="RefSeq"/>
        </authorList>
    </citation>
    <scope>IDENTIFICATION</scope>
</reference>
<dbReference type="Pfam" id="PF01223">
    <property type="entry name" value="Endonuclease_NS"/>
    <property type="match status" value="1"/>
</dbReference>
<dbReference type="Gene3D" id="3.40.570.10">
    <property type="entry name" value="Extracellular Endonuclease, subunit A"/>
    <property type="match status" value="1"/>
</dbReference>
<organism evidence="10 11">
    <name type="scientific">Lepidothrix coronata</name>
    <name type="common">blue-crowned manakin</name>
    <dbReference type="NCBI Taxonomy" id="321398"/>
    <lineage>
        <taxon>Eukaryota</taxon>
        <taxon>Metazoa</taxon>
        <taxon>Chordata</taxon>
        <taxon>Craniata</taxon>
        <taxon>Vertebrata</taxon>
        <taxon>Euteleostomi</taxon>
        <taxon>Archelosauria</taxon>
        <taxon>Archosauria</taxon>
        <taxon>Dinosauria</taxon>
        <taxon>Saurischia</taxon>
        <taxon>Theropoda</taxon>
        <taxon>Coelurosauria</taxon>
        <taxon>Aves</taxon>
        <taxon>Neognathae</taxon>
        <taxon>Neoaves</taxon>
        <taxon>Telluraves</taxon>
        <taxon>Australaves</taxon>
        <taxon>Passeriformes</taxon>
        <taxon>Pipridae</taxon>
        <taxon>Lepidothrix</taxon>
    </lineage>
</organism>
<dbReference type="GO" id="GO:0003676">
    <property type="term" value="F:nucleic acid binding"/>
    <property type="evidence" value="ECO:0007669"/>
    <property type="project" value="InterPro"/>
</dbReference>
<keyword evidence="10" id="KW-1185">Reference proteome</keyword>
<dbReference type="PROSITE" id="PS01070">
    <property type="entry name" value="NUCLEASE_NON_SPEC"/>
    <property type="match status" value="1"/>
</dbReference>
<comment type="cofactor">
    <cofactor evidence="1">
        <name>Mg(2+)</name>
        <dbReference type="ChEBI" id="CHEBI:18420"/>
    </cofactor>
</comment>
<feature type="domain" description="ENPP1-3/EXOG-like endonuclease/phosphodiesterase" evidence="8">
    <location>
        <begin position="59"/>
        <end position="270"/>
    </location>
</feature>
<dbReference type="InterPro" id="IPR020821">
    <property type="entry name" value="ENPP1-3/EXOG-like_nuc-like"/>
</dbReference>
<evidence type="ECO:0000256" key="1">
    <source>
        <dbReference type="ARBA" id="ARBA00001946"/>
    </source>
</evidence>
<dbReference type="GeneID" id="108493865"/>
<dbReference type="RefSeq" id="XP_017663263.1">
    <property type="nucleotide sequence ID" value="XM_017807774.1"/>
</dbReference>
<dbReference type="SMART" id="SM00892">
    <property type="entry name" value="Endonuclease_NS"/>
    <property type="match status" value="1"/>
</dbReference>
<dbReference type="GO" id="GO:0016787">
    <property type="term" value="F:hydrolase activity"/>
    <property type="evidence" value="ECO:0007669"/>
    <property type="project" value="InterPro"/>
</dbReference>
<keyword evidence="3" id="KW-0540">Nuclease</keyword>
<dbReference type="GO" id="GO:0004519">
    <property type="term" value="F:endonuclease activity"/>
    <property type="evidence" value="ECO:0007669"/>
    <property type="project" value="UniProtKB-KW"/>
</dbReference>
<sequence length="285" mass="32639">MMLWLLLLQVWASCLWLGHSEVVTSFESSCPQFFFRETPPNEALEPENPAWICQRYNNQYFFATLYDRKERIPVYSAYIYEPGPGKRPQGWLVEPQLINDSLPQDMYTVQALERAYNITRAQIMQSQAVSADYENSGWDRGHLNPNGHHNTLASRNATFTLTNIVPMNKKLNRKAWKKYEQQTMRQKTKKCQTDKIYVIVGAVPGNSSIAGGRVNVPSHIWSGACCKTKNNTVSAWAAIANNKLNRIWKISLGQLEKRLGQLYGMQNVSLFHSDCPRNMSLTSWA</sequence>
<dbReference type="InterPro" id="IPR001604">
    <property type="entry name" value="Endo_G_ENPP1-like_dom"/>
</dbReference>
<dbReference type="AlphaFoldDB" id="A0A6J0GMQ5"/>
<feature type="chain" id="PRO_5044637260" evidence="7">
    <location>
        <begin position="21"/>
        <end position="285"/>
    </location>
</feature>
<dbReference type="PANTHER" id="PTHR21472">
    <property type="entry name" value="ENDONUCLEASE DOMAIN-CONTAINING 1 PROTEIN ENDOD1"/>
    <property type="match status" value="1"/>
</dbReference>
<evidence type="ECO:0000259" key="8">
    <source>
        <dbReference type="SMART" id="SM00477"/>
    </source>
</evidence>
<gene>
    <name evidence="11 12" type="primary">LOC108493865</name>
</gene>
<protein>
    <submittedName>
        <fullName evidence="11 12">Endonuclease domain-containing 1 protein-like isoform X1</fullName>
    </submittedName>
</protein>
<keyword evidence="5" id="KW-0255">Endonuclease</keyword>
<dbReference type="Proteomes" id="UP000504624">
    <property type="component" value="Unplaced"/>
</dbReference>
<evidence type="ECO:0000256" key="2">
    <source>
        <dbReference type="ARBA" id="ARBA00010052"/>
    </source>
</evidence>
<evidence type="ECO:0000256" key="6">
    <source>
        <dbReference type="ARBA" id="ARBA00022842"/>
    </source>
</evidence>
<proteinExistence type="inferred from homology"/>
<accession>A0A6J0GMQ5</accession>
<evidence type="ECO:0000313" key="11">
    <source>
        <dbReference type="RefSeq" id="XP_017663263.1"/>
    </source>
</evidence>
<comment type="similarity">
    <text evidence="2">Belongs to the DNA/RNA non-specific endonuclease family.</text>
</comment>
<name>A0A6J0GMQ5_9PASS</name>
<dbReference type="InterPro" id="IPR044925">
    <property type="entry name" value="His-Me_finger_sf"/>
</dbReference>
<keyword evidence="4" id="KW-0479">Metal-binding</keyword>